<dbReference type="EMBL" id="CAEKKB010000008">
    <property type="protein sequence ID" value="CAB4320745.1"/>
    <property type="molecule type" value="Genomic_DNA"/>
</dbReference>
<sequence length="114" mass="13582">MANNLMAPFQVPLLTKDNYHNWSVRMKTLIGCYDAWEVVEKGIGEHEDEANLTYAQREALKETRKKDKKAPSYVKPWMIAHLRRLQMRQHQKMHGRFGNTQYNEFPTNRFLTEN</sequence>
<keyword evidence="2" id="KW-1185">Reference proteome</keyword>
<evidence type="ECO:0008006" key="3">
    <source>
        <dbReference type="Google" id="ProtNLM"/>
    </source>
</evidence>
<proteinExistence type="predicted"/>
<gene>
    <name evidence="1" type="ORF">ORAREDHAP_LOCUS49706</name>
</gene>
<dbReference type="OrthoDB" id="8063676at2759"/>
<reference evidence="2" key="1">
    <citation type="journal article" date="2020" name="Genome Biol.">
        <title>Gamete binning: chromosome-level and haplotype-resolved genome assembly enabled by high-throughput single-cell sequencing of gamete genomes.</title>
        <authorList>
            <person name="Campoy J.A."/>
            <person name="Sun H."/>
            <person name="Goel M."/>
            <person name="Jiao W.-B."/>
            <person name="Folz-Donahue K."/>
            <person name="Wang N."/>
            <person name="Rubio M."/>
            <person name="Liu C."/>
            <person name="Kukat C."/>
            <person name="Ruiz D."/>
            <person name="Huettel B."/>
            <person name="Schneeberger K."/>
        </authorList>
    </citation>
    <scope>NUCLEOTIDE SEQUENCE [LARGE SCALE GENOMIC DNA]</scope>
    <source>
        <strain evidence="2">cv. Rojo Pasion</strain>
    </source>
</reference>
<organism evidence="1 2">
    <name type="scientific">Prunus armeniaca</name>
    <name type="common">Apricot</name>
    <name type="synonym">Armeniaca vulgaris</name>
    <dbReference type="NCBI Taxonomy" id="36596"/>
    <lineage>
        <taxon>Eukaryota</taxon>
        <taxon>Viridiplantae</taxon>
        <taxon>Streptophyta</taxon>
        <taxon>Embryophyta</taxon>
        <taxon>Tracheophyta</taxon>
        <taxon>Spermatophyta</taxon>
        <taxon>Magnoliopsida</taxon>
        <taxon>eudicotyledons</taxon>
        <taxon>Gunneridae</taxon>
        <taxon>Pentapetalae</taxon>
        <taxon>rosids</taxon>
        <taxon>fabids</taxon>
        <taxon>Rosales</taxon>
        <taxon>Rosaceae</taxon>
        <taxon>Amygdaloideae</taxon>
        <taxon>Amygdaleae</taxon>
        <taxon>Prunus</taxon>
    </lineage>
</organism>
<protein>
    <recommendedName>
        <fullName evidence="3">DUF4219 domain-containing protein</fullName>
    </recommendedName>
</protein>
<evidence type="ECO:0000313" key="1">
    <source>
        <dbReference type="EMBL" id="CAB4320745.1"/>
    </source>
</evidence>
<name>A0A6J5Y9Z3_PRUAR</name>
<evidence type="ECO:0000313" key="2">
    <source>
        <dbReference type="Proteomes" id="UP000507245"/>
    </source>
</evidence>
<accession>A0A6J5Y9Z3</accession>
<dbReference type="AlphaFoldDB" id="A0A6J5Y9Z3"/>
<dbReference type="Proteomes" id="UP000507245">
    <property type="component" value="Unassembled WGS sequence"/>
</dbReference>